<proteinExistence type="predicted"/>
<protein>
    <submittedName>
        <fullName evidence="2">Uncharacterized protein</fullName>
    </submittedName>
</protein>
<sequence>MRNDRQEELKAGAHTFGTEGHNNKSHRDYGTSCYAAKTSQKLSSASLRIRRRNFTQAHSNGAQRDNEKKDRLTLNERSMVSSLLMAHRPRDALAKSKRKALRELRADSELVIVPTEKERPTVIFDMTDYIQKAQTFLDSP</sequence>
<evidence type="ECO:0000313" key="2">
    <source>
        <dbReference type="EMBL" id="VDN12882.1"/>
    </source>
</evidence>
<evidence type="ECO:0000313" key="3">
    <source>
        <dbReference type="Proteomes" id="UP000281553"/>
    </source>
</evidence>
<feature type="compositionally biased region" description="Basic and acidic residues" evidence="1">
    <location>
        <begin position="1"/>
        <end position="11"/>
    </location>
</feature>
<gene>
    <name evidence="2" type="ORF">DILT_LOCUS8713</name>
</gene>
<reference evidence="2 3" key="1">
    <citation type="submission" date="2018-11" db="EMBL/GenBank/DDBJ databases">
        <authorList>
            <consortium name="Pathogen Informatics"/>
        </authorList>
    </citation>
    <scope>NUCLEOTIDE SEQUENCE [LARGE SCALE GENOMIC DNA]</scope>
</reference>
<dbReference type="Proteomes" id="UP000281553">
    <property type="component" value="Unassembled WGS sequence"/>
</dbReference>
<dbReference type="OrthoDB" id="10029313at2759"/>
<keyword evidence="3" id="KW-1185">Reference proteome</keyword>
<evidence type="ECO:0000256" key="1">
    <source>
        <dbReference type="SAM" id="MobiDB-lite"/>
    </source>
</evidence>
<accession>A0A3P7NXH7</accession>
<feature type="region of interest" description="Disordered" evidence="1">
    <location>
        <begin position="1"/>
        <end position="29"/>
    </location>
</feature>
<dbReference type="EMBL" id="UYRU01054997">
    <property type="protein sequence ID" value="VDN12882.1"/>
    <property type="molecule type" value="Genomic_DNA"/>
</dbReference>
<name>A0A3P7NXH7_DIBLA</name>
<organism evidence="2 3">
    <name type="scientific">Dibothriocephalus latus</name>
    <name type="common">Fish tapeworm</name>
    <name type="synonym">Diphyllobothrium latum</name>
    <dbReference type="NCBI Taxonomy" id="60516"/>
    <lineage>
        <taxon>Eukaryota</taxon>
        <taxon>Metazoa</taxon>
        <taxon>Spiralia</taxon>
        <taxon>Lophotrochozoa</taxon>
        <taxon>Platyhelminthes</taxon>
        <taxon>Cestoda</taxon>
        <taxon>Eucestoda</taxon>
        <taxon>Diphyllobothriidea</taxon>
        <taxon>Diphyllobothriidae</taxon>
        <taxon>Dibothriocephalus</taxon>
    </lineage>
</organism>
<dbReference type="AlphaFoldDB" id="A0A3P7NXH7"/>